<evidence type="ECO:0000256" key="1">
    <source>
        <dbReference type="ARBA" id="ARBA00004141"/>
    </source>
</evidence>
<feature type="transmembrane region" description="Helical" evidence="5">
    <location>
        <begin position="496"/>
        <end position="522"/>
    </location>
</feature>
<dbReference type="PRINTS" id="PR00249">
    <property type="entry name" value="GPCRSECRETIN"/>
</dbReference>
<dbReference type="PROSITE" id="PS50261">
    <property type="entry name" value="G_PROTEIN_RECEP_F2_4"/>
    <property type="match status" value="1"/>
</dbReference>
<feature type="chain" id="PRO_5039926180" description="G-protein coupled receptors family 2 profile 2 domain-containing protein" evidence="6">
    <location>
        <begin position="21"/>
        <end position="649"/>
    </location>
</feature>
<keyword evidence="3 5" id="KW-1133">Transmembrane helix</keyword>
<feature type="transmembrane region" description="Helical" evidence="5">
    <location>
        <begin position="547"/>
        <end position="564"/>
    </location>
</feature>
<feature type="signal peptide" evidence="6">
    <location>
        <begin position="1"/>
        <end position="20"/>
    </location>
</feature>
<evidence type="ECO:0000256" key="6">
    <source>
        <dbReference type="SAM" id="SignalP"/>
    </source>
</evidence>
<protein>
    <recommendedName>
        <fullName evidence="7">G-protein coupled receptors family 2 profile 2 domain-containing protein</fullName>
    </recommendedName>
</protein>
<keyword evidence="9" id="KW-1185">Reference proteome</keyword>
<keyword evidence="6" id="KW-0732">Signal</keyword>
<name>A0A9J6FZG7_HAELO</name>
<dbReference type="InterPro" id="IPR053231">
    <property type="entry name" value="GPCR_LN-TM7"/>
</dbReference>
<gene>
    <name evidence="8" type="ORF">HPB48_018840</name>
</gene>
<keyword evidence="2 5" id="KW-0812">Transmembrane</keyword>
<evidence type="ECO:0000256" key="4">
    <source>
        <dbReference type="ARBA" id="ARBA00023136"/>
    </source>
</evidence>
<feature type="transmembrane region" description="Helical" evidence="5">
    <location>
        <begin position="570"/>
        <end position="590"/>
    </location>
</feature>
<evidence type="ECO:0000313" key="8">
    <source>
        <dbReference type="EMBL" id="KAH9368127.1"/>
    </source>
</evidence>
<comment type="subcellular location">
    <subcellularLocation>
        <location evidence="1">Membrane</location>
        <topology evidence="1">Multi-pass membrane protein</topology>
    </subcellularLocation>
</comment>
<feature type="transmembrane region" description="Helical" evidence="5">
    <location>
        <begin position="383"/>
        <end position="402"/>
    </location>
</feature>
<reference evidence="8 9" key="1">
    <citation type="journal article" date="2020" name="Cell">
        <title>Large-Scale Comparative Analyses of Tick Genomes Elucidate Their Genetic Diversity and Vector Capacities.</title>
        <authorList>
            <consortium name="Tick Genome and Microbiome Consortium (TIGMIC)"/>
            <person name="Jia N."/>
            <person name="Wang J."/>
            <person name="Shi W."/>
            <person name="Du L."/>
            <person name="Sun Y."/>
            <person name="Zhan W."/>
            <person name="Jiang J.F."/>
            <person name="Wang Q."/>
            <person name="Zhang B."/>
            <person name="Ji P."/>
            <person name="Bell-Sakyi L."/>
            <person name="Cui X.M."/>
            <person name="Yuan T.T."/>
            <person name="Jiang B.G."/>
            <person name="Yang W.F."/>
            <person name="Lam T.T."/>
            <person name="Chang Q.C."/>
            <person name="Ding S.J."/>
            <person name="Wang X.J."/>
            <person name="Zhu J.G."/>
            <person name="Ruan X.D."/>
            <person name="Zhao L."/>
            <person name="Wei J.T."/>
            <person name="Ye R.Z."/>
            <person name="Que T.C."/>
            <person name="Du C.H."/>
            <person name="Zhou Y.H."/>
            <person name="Cheng J.X."/>
            <person name="Dai P.F."/>
            <person name="Guo W.B."/>
            <person name="Han X.H."/>
            <person name="Huang E.J."/>
            <person name="Li L.F."/>
            <person name="Wei W."/>
            <person name="Gao Y.C."/>
            <person name="Liu J.Z."/>
            <person name="Shao H.Z."/>
            <person name="Wang X."/>
            <person name="Wang C.C."/>
            <person name="Yang T.C."/>
            <person name="Huo Q.B."/>
            <person name="Li W."/>
            <person name="Chen H.Y."/>
            <person name="Chen S.E."/>
            <person name="Zhou L.G."/>
            <person name="Ni X.B."/>
            <person name="Tian J.H."/>
            <person name="Sheng Y."/>
            <person name="Liu T."/>
            <person name="Pan Y.S."/>
            <person name="Xia L.Y."/>
            <person name="Li J."/>
            <person name="Zhao F."/>
            <person name="Cao W.C."/>
        </authorList>
    </citation>
    <scope>NUCLEOTIDE SEQUENCE [LARGE SCALE GENOMIC DNA]</scope>
    <source>
        <strain evidence="8">HaeL-2018</strain>
    </source>
</reference>
<dbReference type="Pfam" id="PF00002">
    <property type="entry name" value="7tm_2"/>
    <property type="match status" value="1"/>
</dbReference>
<organism evidence="8 9">
    <name type="scientific">Haemaphysalis longicornis</name>
    <name type="common">Bush tick</name>
    <dbReference type="NCBI Taxonomy" id="44386"/>
    <lineage>
        <taxon>Eukaryota</taxon>
        <taxon>Metazoa</taxon>
        <taxon>Ecdysozoa</taxon>
        <taxon>Arthropoda</taxon>
        <taxon>Chelicerata</taxon>
        <taxon>Arachnida</taxon>
        <taxon>Acari</taxon>
        <taxon>Parasitiformes</taxon>
        <taxon>Ixodida</taxon>
        <taxon>Ixodoidea</taxon>
        <taxon>Ixodidae</taxon>
        <taxon>Haemaphysalinae</taxon>
        <taxon>Haemaphysalis</taxon>
    </lineage>
</organism>
<dbReference type="OMA" id="IKVPEYY"/>
<evidence type="ECO:0000256" key="2">
    <source>
        <dbReference type="ARBA" id="ARBA00022692"/>
    </source>
</evidence>
<feature type="transmembrane region" description="Helical" evidence="5">
    <location>
        <begin position="408"/>
        <end position="430"/>
    </location>
</feature>
<comment type="caution">
    <text evidence="8">The sequence shown here is derived from an EMBL/GenBank/DDBJ whole genome shotgun (WGS) entry which is preliminary data.</text>
</comment>
<dbReference type="EMBL" id="JABSTR010000004">
    <property type="protein sequence ID" value="KAH9368127.1"/>
    <property type="molecule type" value="Genomic_DNA"/>
</dbReference>
<accession>A0A9J6FZG7</accession>
<evidence type="ECO:0000259" key="7">
    <source>
        <dbReference type="PROSITE" id="PS50261"/>
    </source>
</evidence>
<dbReference type="GO" id="GO:0004930">
    <property type="term" value="F:G protein-coupled receptor activity"/>
    <property type="evidence" value="ECO:0007669"/>
    <property type="project" value="InterPro"/>
</dbReference>
<dbReference type="OrthoDB" id="6134459at2759"/>
<dbReference type="PANTHER" id="PTHR45902">
    <property type="entry name" value="LATROPHILIN RECEPTOR-LIKE PROTEIN A"/>
    <property type="match status" value="1"/>
</dbReference>
<proteinExistence type="predicted"/>
<evidence type="ECO:0000256" key="3">
    <source>
        <dbReference type="ARBA" id="ARBA00022989"/>
    </source>
</evidence>
<evidence type="ECO:0000256" key="5">
    <source>
        <dbReference type="SAM" id="Phobius"/>
    </source>
</evidence>
<dbReference type="GO" id="GO:0016020">
    <property type="term" value="C:membrane"/>
    <property type="evidence" value="ECO:0007669"/>
    <property type="project" value="UniProtKB-SubCell"/>
</dbReference>
<dbReference type="GO" id="GO:0007166">
    <property type="term" value="P:cell surface receptor signaling pathway"/>
    <property type="evidence" value="ECO:0007669"/>
    <property type="project" value="InterPro"/>
</dbReference>
<dbReference type="InterPro" id="IPR000832">
    <property type="entry name" value="GPCR_2_secretin-like"/>
</dbReference>
<dbReference type="InterPro" id="IPR017981">
    <property type="entry name" value="GPCR_2-like_7TM"/>
</dbReference>
<sequence length="649" mass="73582">MNWLAVCAVVGAVLCACARCSEWNCNVTLPWSVSRGDHPVIPHSNIEDLLRCPQELHGCSPSLIMCDEQVFAVTCSCAKNCEYYGDCCWDAGPSLSSKTPATCVARSVDHHFGRNFYVIAKCDPKWPEDAVRVLCENATSFHEAFYLIPVTTKRMVTYFNAYCALCNYDLDYSAVFWNTSGTATNGFQVDLPPIVLRNMDTFMRPCDPHLVNVHSCPRDADAELTRKCQTYFAPVEHRDNISDLVYKNVYCGLCNGVEWSTLKCIPKRAVREKWSRVELKASYRPNLVSLMRPVVSQGSCFSWHDNKCYIREPQYIYPNITRMLANETMMNVTNTTVTRYEAYNVQNYLTYICVSLSLVCLFLKVIVYVFFKVSRSFSTKCTLCLSGTLFWSQLLFLLGNSFDEPKWVCVTFAVVLHFGFLSTFFWTSVLSFDIWKTVVAVQATTSKRSGFLLYSLIAWGVPLLIVASCLAVNWGAPDFILSPRYGRFGCWIGNHWSQLAFFLLPMMVLLLLDIGLYIHIVVKIRGTSKRASIFEFNSGGNHSHLRLYVKLAFIMGMTWLLGFASAFFDVFAIDIIVIILIGLQGVYLFFGFKDYHHLIPSSLCPKRREITFTVSTTVHTTTASSVTEHCDHQNVFHRKTSLNEATKVG</sequence>
<feature type="domain" description="G-protein coupled receptors family 2 profile 2" evidence="7">
    <location>
        <begin position="346"/>
        <end position="596"/>
    </location>
</feature>
<feature type="transmembrane region" description="Helical" evidence="5">
    <location>
        <begin position="451"/>
        <end position="476"/>
    </location>
</feature>
<dbReference type="Gene3D" id="1.20.1070.10">
    <property type="entry name" value="Rhodopsin 7-helix transmembrane proteins"/>
    <property type="match status" value="1"/>
</dbReference>
<dbReference type="VEuPathDB" id="VectorBase:HLOH_060313"/>
<dbReference type="PANTHER" id="PTHR45902:SF1">
    <property type="entry name" value="LATROPHILIN RECEPTOR-LIKE PROTEIN A"/>
    <property type="match status" value="1"/>
</dbReference>
<dbReference type="CDD" id="cd15039">
    <property type="entry name" value="7tmB3_Methuselah-like"/>
    <property type="match status" value="1"/>
</dbReference>
<evidence type="ECO:0000313" key="9">
    <source>
        <dbReference type="Proteomes" id="UP000821853"/>
    </source>
</evidence>
<keyword evidence="4 5" id="KW-0472">Membrane</keyword>
<dbReference type="AlphaFoldDB" id="A0A9J6FZG7"/>
<feature type="transmembrane region" description="Helical" evidence="5">
    <location>
        <begin position="348"/>
        <end position="371"/>
    </location>
</feature>
<dbReference type="Proteomes" id="UP000821853">
    <property type="component" value="Chromosome 2"/>
</dbReference>